<dbReference type="InterPro" id="IPR041710">
    <property type="entry name" value="HPS/KGPDC"/>
</dbReference>
<comment type="catalytic activity">
    <reaction evidence="1">
        <text>D-ribulose 5-phosphate + formaldehyde = D-arabino-hex-3-ulose 6-phosphate</text>
        <dbReference type="Rhea" id="RHEA:25201"/>
        <dbReference type="ChEBI" id="CHEBI:16842"/>
        <dbReference type="ChEBI" id="CHEBI:58121"/>
        <dbReference type="ChEBI" id="CHEBI:58542"/>
        <dbReference type="EC" id="4.1.2.43"/>
    </reaction>
</comment>
<dbReference type="EMBL" id="CP145132">
    <property type="protein sequence ID" value="WWC54535.1"/>
    <property type="molecule type" value="Genomic_DNA"/>
</dbReference>
<comment type="pathway">
    <text evidence="2">One-carbon metabolism; formaldehyde assimilation via RuMP pathway; D-fructose 6-phosphate from D-ribulose 5-phosphate and formaldehyde: step 1/2.</text>
</comment>
<evidence type="ECO:0000313" key="11">
    <source>
        <dbReference type="Proteomes" id="UP000250354"/>
    </source>
</evidence>
<dbReference type="EMBL" id="JAOTMY010000006">
    <property type="protein sequence ID" value="MCY3088189.1"/>
    <property type="molecule type" value="Genomic_DNA"/>
</dbReference>
<evidence type="ECO:0000256" key="1">
    <source>
        <dbReference type="ARBA" id="ARBA00000718"/>
    </source>
</evidence>
<reference evidence="10" key="3">
    <citation type="submission" date="2024-02" db="EMBL/GenBank/DDBJ databases">
        <authorList>
            <person name="Choi B."/>
        </authorList>
    </citation>
    <scope>NUCLEOTIDE SEQUENCE</scope>
    <source>
        <strain evidence="10">UMB1016</strain>
    </source>
</reference>
<evidence type="ECO:0000256" key="3">
    <source>
        <dbReference type="ARBA" id="ARBA00006350"/>
    </source>
</evidence>
<evidence type="ECO:0000256" key="4">
    <source>
        <dbReference type="ARBA" id="ARBA00012890"/>
    </source>
</evidence>
<dbReference type="InterPro" id="IPR011060">
    <property type="entry name" value="RibuloseP-bd_barrel"/>
</dbReference>
<evidence type="ECO:0000313" key="10">
    <source>
        <dbReference type="EMBL" id="WWC54535.1"/>
    </source>
</evidence>
<keyword evidence="11" id="KW-1185">Reference proteome</keyword>
<accession>A0A9Q4DD28</accession>
<sequence length="211" mass="22664">MTAKLQLALDDISLEKGLELVKQVKDYIDIVEIGTPFMMEYGMEAVRQVKAAVPEVEVLCDAKIMDAGYLEAKETFDAGADYVTVLGVTDNLTIKDVVKAAKEANAKVMVDMITITDIAKRVAEVEELGVDVVAVHTGVDAQAAGRTPLEDLAEMSKHVDNTVTAVAGGIKVDTVADYMQYNPQIIIVGGGILHADDPVQAAKELKEQMEA</sequence>
<dbReference type="Gene3D" id="3.20.20.70">
    <property type="entry name" value="Aldolase class I"/>
    <property type="match status" value="1"/>
</dbReference>
<dbReference type="GeneID" id="86859125"/>
<evidence type="ECO:0000256" key="6">
    <source>
        <dbReference type="ARBA" id="ARBA00023239"/>
    </source>
</evidence>
<dbReference type="InterPro" id="IPR017553">
    <property type="entry name" value="3-hexulose-6-phosphate_synth"/>
</dbReference>
<dbReference type="GO" id="GO:0019854">
    <property type="term" value="P:L-ascorbic acid catabolic process"/>
    <property type="evidence" value="ECO:0007669"/>
    <property type="project" value="TreeGrafter"/>
</dbReference>
<dbReference type="RefSeq" id="WP_013669197.1">
    <property type="nucleotide sequence ID" value="NZ_CAJHLJ010000011.1"/>
</dbReference>
<keyword evidence="6 9" id="KW-0456">Lyase</keyword>
<dbReference type="GO" id="GO:0043801">
    <property type="term" value="F:hexulose-6-phosphate synthase activity"/>
    <property type="evidence" value="ECO:0007669"/>
    <property type="project" value="UniProtKB-EC"/>
</dbReference>
<dbReference type="Proteomes" id="UP001069047">
    <property type="component" value="Unassembled WGS sequence"/>
</dbReference>
<evidence type="ECO:0000259" key="8">
    <source>
        <dbReference type="SMART" id="SM00934"/>
    </source>
</evidence>
<evidence type="ECO:0000313" key="9">
    <source>
        <dbReference type="EMBL" id="MCY3088189.1"/>
    </source>
</evidence>
<protein>
    <recommendedName>
        <fullName evidence="4">3-hexulose-6-phosphate synthase</fullName>
        <ecNumber evidence="4">4.1.2.43</ecNumber>
    </recommendedName>
</protein>
<keyword evidence="5" id="KW-0554">One-carbon metabolism</keyword>
<dbReference type="SUPFAM" id="SSF51366">
    <property type="entry name" value="Ribulose-phoshate binding barrel"/>
    <property type="match status" value="1"/>
</dbReference>
<organism evidence="9 12">
    <name type="scientific">Aerococcus mictus</name>
    <dbReference type="NCBI Taxonomy" id="2976810"/>
    <lineage>
        <taxon>Bacteria</taxon>
        <taxon>Bacillati</taxon>
        <taxon>Bacillota</taxon>
        <taxon>Bacilli</taxon>
        <taxon>Lactobacillales</taxon>
        <taxon>Aerococcaceae</taxon>
        <taxon>Aerococcus</taxon>
    </lineage>
</organism>
<evidence type="ECO:0000256" key="2">
    <source>
        <dbReference type="ARBA" id="ARBA00005014"/>
    </source>
</evidence>
<feature type="domain" description="Orotidine 5'-phosphate decarboxylase" evidence="8">
    <location>
        <begin position="4"/>
        <end position="205"/>
    </location>
</feature>
<dbReference type="PANTHER" id="PTHR35039">
    <property type="entry name" value="3-KETO-L-GULONATE-6-PHOSPHATE DECARBOXYLASE SGBH-RELATED"/>
    <property type="match status" value="1"/>
</dbReference>
<dbReference type="Pfam" id="PF00215">
    <property type="entry name" value="OMPdecase"/>
    <property type="match status" value="1"/>
</dbReference>
<gene>
    <name evidence="9" type="primary">hxlA</name>
    <name evidence="10" type="ORF">DBT44_0009160</name>
    <name evidence="9" type="ORF">ODY61_08710</name>
</gene>
<dbReference type="InterPro" id="IPR013785">
    <property type="entry name" value="Aldolase_TIM"/>
</dbReference>
<reference evidence="10 11" key="1">
    <citation type="journal article" date="2020" name="J. Bacteriol.">
        <title>Aerococcus urinae Isolated from Women with Lower Urinary Tract Symptoms: In Vitro Aggregation and Genome Analysis.</title>
        <authorList>
            <person name="Hilt E.E."/>
            <person name="Putonti C."/>
            <person name="Thomas-White K."/>
            <person name="Lewis A.L."/>
            <person name="Visick K.L."/>
            <person name="Gilbert N.M."/>
            <person name="Wolfe A.J."/>
        </authorList>
    </citation>
    <scope>NUCLEOTIDE SEQUENCE [LARGE SCALE GENOMIC DNA]</scope>
    <source>
        <strain evidence="10 11">UMB1016</strain>
    </source>
</reference>
<dbReference type="NCBIfam" id="TIGR03128">
    <property type="entry name" value="RuMP_HxlA"/>
    <property type="match status" value="1"/>
</dbReference>
<dbReference type="GO" id="GO:0033982">
    <property type="term" value="F:3-dehydro-L-gulonate-6-phosphate decarboxylase activity"/>
    <property type="evidence" value="ECO:0007669"/>
    <property type="project" value="TreeGrafter"/>
</dbReference>
<dbReference type="FunFam" id="3.20.20.70:FF:000022">
    <property type="entry name" value="3-keto-L-gulonate-6-phosphate decarboxylase UlaD"/>
    <property type="match status" value="1"/>
</dbReference>
<dbReference type="CDD" id="cd04726">
    <property type="entry name" value="KGPDC_HPS"/>
    <property type="match status" value="1"/>
</dbReference>
<reference evidence="9" key="2">
    <citation type="submission" date="2022-09" db="EMBL/GenBank/DDBJ databases">
        <title>Aerococcus urinae taxonomy study.</title>
        <authorList>
            <person name="Christensen J."/>
            <person name="Senneby E."/>
        </authorList>
    </citation>
    <scope>NUCLEOTIDE SEQUENCE</scope>
    <source>
        <strain evidence="9">LUND-41-B12</strain>
    </source>
</reference>
<evidence type="ECO:0000256" key="5">
    <source>
        <dbReference type="ARBA" id="ARBA00022563"/>
    </source>
</evidence>
<dbReference type="SMART" id="SM00934">
    <property type="entry name" value="OMPdecase"/>
    <property type="match status" value="1"/>
</dbReference>
<dbReference type="GO" id="GO:0019647">
    <property type="term" value="P:formaldehyde assimilation via ribulose monophosphate cycle"/>
    <property type="evidence" value="ECO:0007669"/>
    <property type="project" value="UniProtKB-UniPathway"/>
</dbReference>
<dbReference type="EC" id="4.1.2.43" evidence="4"/>
<dbReference type="GO" id="GO:0004590">
    <property type="term" value="F:orotidine-5'-phosphate decarboxylase activity"/>
    <property type="evidence" value="ECO:0007669"/>
    <property type="project" value="InterPro"/>
</dbReference>
<comment type="similarity">
    <text evidence="3">Belongs to the HPS/KGPDC family. HPS subfamily.</text>
</comment>
<keyword evidence="7" id="KW-0119">Carbohydrate metabolism</keyword>
<evidence type="ECO:0000313" key="12">
    <source>
        <dbReference type="Proteomes" id="UP001069047"/>
    </source>
</evidence>
<dbReference type="AlphaFoldDB" id="A0A1E9PKE4"/>
<dbReference type="GO" id="GO:0006207">
    <property type="term" value="P:'de novo' pyrimidine nucleobase biosynthetic process"/>
    <property type="evidence" value="ECO:0007669"/>
    <property type="project" value="InterPro"/>
</dbReference>
<proteinExistence type="inferred from homology"/>
<evidence type="ECO:0000256" key="7">
    <source>
        <dbReference type="ARBA" id="ARBA00023277"/>
    </source>
</evidence>
<dbReference type="PANTHER" id="PTHR35039:SF3">
    <property type="entry name" value="3-KETO-L-GULONATE-6-PHOSPHATE DECARBOXYLASE SGBH-RELATED"/>
    <property type="match status" value="1"/>
</dbReference>
<accession>A0A1E9PKE4</accession>
<dbReference type="Proteomes" id="UP000250354">
    <property type="component" value="Chromosome"/>
</dbReference>
<dbReference type="GO" id="GO:0006730">
    <property type="term" value="P:one-carbon metabolic process"/>
    <property type="evidence" value="ECO:0007669"/>
    <property type="project" value="UniProtKB-KW"/>
</dbReference>
<name>A0A1E9PKE4_9LACT</name>
<dbReference type="InterPro" id="IPR001754">
    <property type="entry name" value="OMPdeCOase_dom"/>
</dbReference>